<organism evidence="1 2">
    <name type="scientific">Catenuloplanes atrovinosus</name>
    <dbReference type="NCBI Taxonomy" id="137266"/>
    <lineage>
        <taxon>Bacteria</taxon>
        <taxon>Bacillati</taxon>
        <taxon>Actinomycetota</taxon>
        <taxon>Actinomycetes</taxon>
        <taxon>Micromonosporales</taxon>
        <taxon>Micromonosporaceae</taxon>
        <taxon>Catenuloplanes</taxon>
    </lineage>
</organism>
<dbReference type="AlphaFoldDB" id="A0AAE3YVU7"/>
<accession>A0AAE3YVU7</accession>
<dbReference type="Proteomes" id="UP001183643">
    <property type="component" value="Unassembled WGS sequence"/>
</dbReference>
<protein>
    <recommendedName>
        <fullName evidence="3">Helix-turn-helix domain-containing protein</fullName>
    </recommendedName>
</protein>
<dbReference type="EMBL" id="JAVDYB010000001">
    <property type="protein sequence ID" value="MDR7278961.1"/>
    <property type="molecule type" value="Genomic_DNA"/>
</dbReference>
<comment type="caution">
    <text evidence="1">The sequence shown here is derived from an EMBL/GenBank/DDBJ whole genome shotgun (WGS) entry which is preliminary data.</text>
</comment>
<reference evidence="1" key="1">
    <citation type="submission" date="2023-07" db="EMBL/GenBank/DDBJ databases">
        <title>Sequencing the genomes of 1000 actinobacteria strains.</title>
        <authorList>
            <person name="Klenk H.-P."/>
        </authorList>
    </citation>
    <scope>NUCLEOTIDE SEQUENCE</scope>
    <source>
        <strain evidence="1">DSM 44707</strain>
    </source>
</reference>
<evidence type="ECO:0000313" key="1">
    <source>
        <dbReference type="EMBL" id="MDR7278961.1"/>
    </source>
</evidence>
<evidence type="ECO:0000313" key="2">
    <source>
        <dbReference type="Proteomes" id="UP001183643"/>
    </source>
</evidence>
<evidence type="ECO:0008006" key="3">
    <source>
        <dbReference type="Google" id="ProtNLM"/>
    </source>
</evidence>
<name>A0AAE3YVU7_9ACTN</name>
<gene>
    <name evidence="1" type="ORF">J2S41_005739</name>
</gene>
<sequence length="75" mass="8585">MGEWISVAEAARLLEITPRTIQRSLADEERRLREWGEEGAGWRFKPVTERPIYQLRRSVVERKAGPAPGPEAPDD</sequence>
<proteinExistence type="predicted"/>
<keyword evidence="2" id="KW-1185">Reference proteome</keyword>